<dbReference type="AlphaFoldDB" id="A0A9P6SYN1"/>
<feature type="domain" description="Yeast cell wall synthesis Kre9/Knh1-like N-terminal" evidence="3">
    <location>
        <begin position="180"/>
        <end position="246"/>
    </location>
</feature>
<keyword evidence="5" id="KW-1185">Reference proteome</keyword>
<evidence type="ECO:0000256" key="1">
    <source>
        <dbReference type="ARBA" id="ARBA00022729"/>
    </source>
</evidence>
<dbReference type="Proteomes" id="UP000703661">
    <property type="component" value="Unassembled WGS sequence"/>
</dbReference>
<gene>
    <name evidence="4" type="ORF">BGZ80_000330</name>
</gene>
<feature type="compositionally biased region" description="Basic and acidic residues" evidence="2">
    <location>
        <begin position="95"/>
        <end position="117"/>
    </location>
</feature>
<evidence type="ECO:0000259" key="3">
    <source>
        <dbReference type="Pfam" id="PF10342"/>
    </source>
</evidence>
<feature type="compositionally biased region" description="Basic and acidic residues" evidence="2">
    <location>
        <begin position="63"/>
        <end position="76"/>
    </location>
</feature>
<feature type="compositionally biased region" description="Basic and acidic residues" evidence="2">
    <location>
        <begin position="28"/>
        <end position="53"/>
    </location>
</feature>
<organism evidence="4 5">
    <name type="scientific">Entomortierella chlamydospora</name>
    <dbReference type="NCBI Taxonomy" id="101097"/>
    <lineage>
        <taxon>Eukaryota</taxon>
        <taxon>Fungi</taxon>
        <taxon>Fungi incertae sedis</taxon>
        <taxon>Mucoromycota</taxon>
        <taxon>Mortierellomycotina</taxon>
        <taxon>Mortierellomycetes</taxon>
        <taxon>Mortierellales</taxon>
        <taxon>Mortierellaceae</taxon>
        <taxon>Entomortierella</taxon>
    </lineage>
</organism>
<dbReference type="Pfam" id="PF10342">
    <property type="entry name" value="Kre9_KNH"/>
    <property type="match status" value="1"/>
</dbReference>
<dbReference type="InterPro" id="IPR018466">
    <property type="entry name" value="Kre9/Knh1-like_N"/>
</dbReference>
<evidence type="ECO:0000313" key="4">
    <source>
        <dbReference type="EMBL" id="KAG0011925.1"/>
    </source>
</evidence>
<dbReference type="EMBL" id="JAAAID010001066">
    <property type="protein sequence ID" value="KAG0011925.1"/>
    <property type="molecule type" value="Genomic_DNA"/>
</dbReference>
<feature type="compositionally biased region" description="Acidic residues" evidence="2">
    <location>
        <begin position="77"/>
        <end position="94"/>
    </location>
</feature>
<reference evidence="4" key="1">
    <citation type="journal article" date="2020" name="Fungal Divers.">
        <title>Resolving the Mortierellaceae phylogeny through synthesis of multi-gene phylogenetics and phylogenomics.</title>
        <authorList>
            <person name="Vandepol N."/>
            <person name="Liber J."/>
            <person name="Desiro A."/>
            <person name="Na H."/>
            <person name="Kennedy M."/>
            <person name="Barry K."/>
            <person name="Grigoriev I.V."/>
            <person name="Miller A.N."/>
            <person name="O'Donnell K."/>
            <person name="Stajich J.E."/>
            <person name="Bonito G."/>
        </authorList>
    </citation>
    <scope>NUCLEOTIDE SEQUENCE</scope>
    <source>
        <strain evidence="4">NRRL 2769</strain>
    </source>
</reference>
<comment type="caution">
    <text evidence="4">The sequence shown here is derived from an EMBL/GenBank/DDBJ whole genome shotgun (WGS) entry which is preliminary data.</text>
</comment>
<feature type="compositionally biased region" description="Basic and acidic residues" evidence="2">
    <location>
        <begin position="134"/>
        <end position="143"/>
    </location>
</feature>
<sequence>MLRLAAAGIAANIERPTYDHTYVGSSLKRRDDSNGVSRHEKQGKGHSEHHVETHNGGPRKKHKDEDKKKNKSKNEGNNEEEGKEEDGDVGEEESDKSRKDGRDEKDGGDKEDGDGKSAVRMLPARMTRNNGNKAVEEAPKADTDPSITRDVASVWERNRAVHMSAWGPSPEPFYTKKFKAKSPVDISLMQGRPEVPREVSVLKSAVNESLHSFQWTVPTSVTTAKVNAIRISHDNDVDTYSHYFEVVKAGDSRSFKSNGGEPIMLPRKGDAPKPLNKGDIIKPAAPTNTLAAEKFDDAATPKTAVDGPVAADNAPVAAKPTVHTSAARDIQSANTLTFAMALFGAVYFL</sequence>
<feature type="region of interest" description="Disordered" evidence="2">
    <location>
        <begin position="1"/>
        <end position="145"/>
    </location>
</feature>
<proteinExistence type="predicted"/>
<protein>
    <recommendedName>
        <fullName evidence="3">Yeast cell wall synthesis Kre9/Knh1-like N-terminal domain-containing protein</fullName>
    </recommendedName>
</protein>
<evidence type="ECO:0000313" key="5">
    <source>
        <dbReference type="Proteomes" id="UP000703661"/>
    </source>
</evidence>
<evidence type="ECO:0000256" key="2">
    <source>
        <dbReference type="SAM" id="MobiDB-lite"/>
    </source>
</evidence>
<name>A0A9P6SYN1_9FUNG</name>
<accession>A0A9P6SYN1</accession>
<keyword evidence="1" id="KW-0732">Signal</keyword>